<dbReference type="NCBIfam" id="NF003058">
    <property type="entry name" value="PRK03976.1"/>
    <property type="match status" value="1"/>
</dbReference>
<feature type="binding site" evidence="4">
    <location>
        <position position="41"/>
    </location>
    <ligand>
        <name>Zn(2+)</name>
        <dbReference type="ChEBI" id="CHEBI:29105"/>
    </ligand>
</feature>
<sequence>MAGTQKVLSTGRFGSRYGVGIRRKLLKIEPSQFQRHKCPNCGFRKVKRKSKGVFHCAKCNHEFVGGSYLPQTLTGGIISKMVMQKMFSPELVESLSKVREGSKAEEAAGENAEGGN</sequence>
<keyword evidence="4" id="KW-0863">Zinc-finger</keyword>
<reference evidence="5" key="1">
    <citation type="submission" date="2020-07" db="EMBL/GenBank/DDBJ databases">
        <title>Huge and variable diversity of episymbiotic CPR bacteria and DPANN archaea in groundwater ecosystems.</title>
        <authorList>
            <person name="He C.Y."/>
            <person name="Keren R."/>
            <person name="Whittaker M."/>
            <person name="Farag I.F."/>
            <person name="Doudna J."/>
            <person name="Cate J.H.D."/>
            <person name="Banfield J.F."/>
        </authorList>
    </citation>
    <scope>NUCLEOTIDE SEQUENCE</scope>
    <source>
        <strain evidence="5">NC_groundwater_1296_Ag_S-0.2um_52_80</strain>
    </source>
</reference>
<dbReference type="GO" id="GO:0070180">
    <property type="term" value="F:large ribosomal subunit rRNA binding"/>
    <property type="evidence" value="ECO:0007669"/>
    <property type="project" value="UniProtKB-UniRule"/>
</dbReference>
<keyword evidence="2 4" id="KW-0689">Ribosomal protein</keyword>
<comment type="caution">
    <text evidence="5">The sequence shown here is derived from an EMBL/GenBank/DDBJ whole genome shotgun (WGS) entry which is preliminary data.</text>
</comment>
<feature type="binding site" evidence="4">
    <location>
        <position position="56"/>
    </location>
    <ligand>
        <name>Zn(2+)</name>
        <dbReference type="ChEBI" id="CHEBI:29105"/>
    </ligand>
</feature>
<keyword evidence="3 4" id="KW-0687">Ribonucleoprotein</keyword>
<accession>A0A8T3YN30</accession>
<dbReference type="InterPro" id="IPR002674">
    <property type="entry name" value="Ribosomal_eL43"/>
</dbReference>
<name>A0A8T3YN30_9ARCH</name>
<dbReference type="AlphaFoldDB" id="A0A8T3YN30"/>
<keyword evidence="4" id="KW-0699">rRNA-binding</keyword>
<gene>
    <name evidence="4" type="primary">rpl37ae</name>
    <name evidence="5" type="ORF">HY544_04185</name>
</gene>
<dbReference type="PANTHER" id="PTHR48129">
    <property type="entry name" value="60S RIBOSOMAL PROTEIN L37A"/>
    <property type="match status" value="1"/>
</dbReference>
<evidence type="ECO:0000256" key="1">
    <source>
        <dbReference type="ARBA" id="ARBA00022884"/>
    </source>
</evidence>
<comment type="subunit">
    <text evidence="4">Part of the 50S ribosomal subunit.</text>
</comment>
<dbReference type="GO" id="GO:0008270">
    <property type="term" value="F:zinc ion binding"/>
    <property type="evidence" value="ECO:0007669"/>
    <property type="project" value="UniProtKB-UniRule"/>
</dbReference>
<keyword evidence="4" id="KW-0862">Zinc</keyword>
<dbReference type="InterPro" id="IPR050522">
    <property type="entry name" value="Ribosomal_protein_eL43"/>
</dbReference>
<dbReference type="Proteomes" id="UP000732298">
    <property type="component" value="Unassembled WGS sequence"/>
</dbReference>
<dbReference type="InterPro" id="IPR011332">
    <property type="entry name" value="Ribosomal_zn-bd"/>
</dbReference>
<dbReference type="SUPFAM" id="SSF57829">
    <property type="entry name" value="Zn-binding ribosomal proteins"/>
    <property type="match status" value="1"/>
</dbReference>
<dbReference type="PANTHER" id="PTHR48129:SF1">
    <property type="entry name" value="LARGE RIBOSOMAL SUBUNIT PROTEIN EL43"/>
    <property type="match status" value="1"/>
</dbReference>
<evidence type="ECO:0000256" key="4">
    <source>
        <dbReference type="HAMAP-Rule" id="MF_00327"/>
    </source>
</evidence>
<evidence type="ECO:0000256" key="3">
    <source>
        <dbReference type="ARBA" id="ARBA00023274"/>
    </source>
</evidence>
<proteinExistence type="inferred from homology"/>
<keyword evidence="1 4" id="KW-0694">RNA-binding</keyword>
<comment type="cofactor">
    <cofactor evidence="4">
        <name>Zn(2+)</name>
        <dbReference type="ChEBI" id="CHEBI:29105"/>
    </cofactor>
    <text evidence="4">Binds 1 zinc ion per subunit.</text>
</comment>
<dbReference type="Pfam" id="PF01780">
    <property type="entry name" value="Ribosomal_L37ae"/>
    <property type="match status" value="1"/>
</dbReference>
<organism evidence="5 6">
    <name type="scientific">Candidatus Iainarchaeum sp</name>
    <dbReference type="NCBI Taxonomy" id="3101447"/>
    <lineage>
        <taxon>Archaea</taxon>
        <taxon>Candidatus Iainarchaeota</taxon>
        <taxon>Candidatus Iainarchaeia</taxon>
        <taxon>Candidatus Iainarchaeales</taxon>
        <taxon>Candidatus Iainarchaeaceae</taxon>
        <taxon>Candidatus Iainarchaeum</taxon>
    </lineage>
</organism>
<dbReference type="GO" id="GO:0003735">
    <property type="term" value="F:structural constituent of ribosome"/>
    <property type="evidence" value="ECO:0007669"/>
    <property type="project" value="InterPro"/>
</dbReference>
<keyword evidence="4" id="KW-0479">Metal-binding</keyword>
<dbReference type="HAMAP" id="MF_00327">
    <property type="entry name" value="Ribosomal_eL43"/>
    <property type="match status" value="1"/>
</dbReference>
<protein>
    <recommendedName>
        <fullName evidence="4">Large ribosomal subunit protein eL43</fullName>
    </recommendedName>
</protein>
<dbReference type="Gene3D" id="2.20.25.30">
    <property type="match status" value="1"/>
</dbReference>
<evidence type="ECO:0000313" key="5">
    <source>
        <dbReference type="EMBL" id="MBI4210676.1"/>
    </source>
</evidence>
<feature type="zinc finger region" description="C4-type" evidence="4">
    <location>
        <begin position="38"/>
        <end position="59"/>
    </location>
</feature>
<comment type="similarity">
    <text evidence="4">Belongs to the eukaryotic ribosomal protein eL43 family. Putative zinc-binding subfamily.</text>
</comment>
<dbReference type="GO" id="GO:0005840">
    <property type="term" value="C:ribosome"/>
    <property type="evidence" value="ECO:0007669"/>
    <property type="project" value="UniProtKB-KW"/>
</dbReference>
<feature type="binding site" evidence="4">
    <location>
        <position position="59"/>
    </location>
    <ligand>
        <name>Zn(2+)</name>
        <dbReference type="ChEBI" id="CHEBI:29105"/>
    </ligand>
</feature>
<dbReference type="InterPro" id="IPR011331">
    <property type="entry name" value="Ribosomal_eL37/eL43"/>
</dbReference>
<dbReference type="GO" id="GO:0006412">
    <property type="term" value="P:translation"/>
    <property type="evidence" value="ECO:0007669"/>
    <property type="project" value="UniProtKB-UniRule"/>
</dbReference>
<comment type="function">
    <text evidence="4">Binds to the 23S rRNA.</text>
</comment>
<evidence type="ECO:0000256" key="2">
    <source>
        <dbReference type="ARBA" id="ARBA00022980"/>
    </source>
</evidence>
<dbReference type="GO" id="GO:1990904">
    <property type="term" value="C:ribonucleoprotein complex"/>
    <property type="evidence" value="ECO:0007669"/>
    <property type="project" value="UniProtKB-KW"/>
</dbReference>
<dbReference type="EMBL" id="JACQPB010000040">
    <property type="protein sequence ID" value="MBI4210676.1"/>
    <property type="molecule type" value="Genomic_DNA"/>
</dbReference>
<evidence type="ECO:0000313" key="6">
    <source>
        <dbReference type="Proteomes" id="UP000732298"/>
    </source>
</evidence>
<feature type="binding site" evidence="4">
    <location>
        <position position="38"/>
    </location>
    <ligand>
        <name>Zn(2+)</name>
        <dbReference type="ChEBI" id="CHEBI:29105"/>
    </ligand>
</feature>